<evidence type="ECO:0000313" key="3">
    <source>
        <dbReference type="Proteomes" id="UP001172721"/>
    </source>
</evidence>
<dbReference type="InterPro" id="IPR036281">
    <property type="entry name" value="SinR/SinI_dimer_dom_sf"/>
</dbReference>
<dbReference type="RefSeq" id="WP_301167844.1">
    <property type="nucleotide sequence ID" value="NZ_JAUHTR010000014.1"/>
</dbReference>
<dbReference type="EMBL" id="JAUHTR010000014">
    <property type="protein sequence ID" value="MDN4526792.1"/>
    <property type="molecule type" value="Genomic_DNA"/>
</dbReference>
<protein>
    <submittedName>
        <fullName evidence="2">Anti-repressor SinI family protein</fullName>
    </submittedName>
</protein>
<keyword evidence="3" id="KW-1185">Reference proteome</keyword>
<proteinExistence type="predicted"/>
<feature type="domain" description="Sin" evidence="1">
    <location>
        <begin position="1"/>
        <end position="36"/>
    </location>
</feature>
<organism evidence="2 3">
    <name type="scientific">Fictibacillus fluitans</name>
    <dbReference type="NCBI Taxonomy" id="3058422"/>
    <lineage>
        <taxon>Bacteria</taxon>
        <taxon>Bacillati</taxon>
        <taxon>Bacillota</taxon>
        <taxon>Bacilli</taxon>
        <taxon>Bacillales</taxon>
        <taxon>Fictibacillaceae</taxon>
        <taxon>Fictibacillus</taxon>
    </lineage>
</organism>
<reference evidence="2" key="1">
    <citation type="submission" date="2023-07" db="EMBL/GenBank/DDBJ databases">
        <title>Fictibacillus sp. isolated from freshwater pond.</title>
        <authorList>
            <person name="Kirdat K."/>
            <person name="Bhat A."/>
            <person name="Mourya A."/>
            <person name="Yadav A."/>
        </authorList>
    </citation>
    <scope>NUCLEOTIDE SEQUENCE</scope>
    <source>
        <strain evidence="2">NE201</strain>
    </source>
</reference>
<dbReference type="SUPFAM" id="SSF47406">
    <property type="entry name" value="SinR repressor dimerisation domain-like"/>
    <property type="match status" value="1"/>
</dbReference>
<accession>A0ABT8I171</accession>
<gene>
    <name evidence="2" type="ORF">QYB97_20085</name>
</gene>
<dbReference type="Proteomes" id="UP001172721">
    <property type="component" value="Unassembled WGS sequence"/>
</dbReference>
<evidence type="ECO:0000259" key="1">
    <source>
        <dbReference type="PROSITE" id="PS51500"/>
    </source>
</evidence>
<evidence type="ECO:0000313" key="2">
    <source>
        <dbReference type="EMBL" id="MDN4526792.1"/>
    </source>
</evidence>
<dbReference type="InterPro" id="IPR010981">
    <property type="entry name" value="SinR/SinI_dimer_dom"/>
</dbReference>
<dbReference type="Pfam" id="PF08671">
    <property type="entry name" value="SinI"/>
    <property type="match status" value="1"/>
</dbReference>
<comment type="caution">
    <text evidence="2">The sequence shown here is derived from an EMBL/GenBank/DDBJ whole genome shotgun (WGS) entry which is preliminary data.</text>
</comment>
<name>A0ABT8I171_9BACL</name>
<sequence>MNRKEHLDQEWVNLILQAKKMGISIEEVRTYLHKGYAMPPINPRIKATSL</sequence>
<dbReference type="PROSITE" id="PS51500">
    <property type="entry name" value="SIN"/>
    <property type="match status" value="1"/>
</dbReference>